<evidence type="ECO:0000313" key="2">
    <source>
        <dbReference type="EMBL" id="KGP63332.1"/>
    </source>
</evidence>
<proteinExistence type="predicted"/>
<comment type="caution">
    <text evidence="2">The sequence shown here is derived from an EMBL/GenBank/DDBJ whole genome shotgun (WGS) entry which is preliminary data.</text>
</comment>
<dbReference type="Proteomes" id="UP000054422">
    <property type="component" value="Unassembled WGS sequence"/>
</dbReference>
<feature type="transmembrane region" description="Helical" evidence="1">
    <location>
        <begin position="36"/>
        <end position="54"/>
    </location>
</feature>
<feature type="transmembrane region" description="Helical" evidence="1">
    <location>
        <begin position="12"/>
        <end position="30"/>
    </location>
</feature>
<dbReference type="AlphaFoldDB" id="A0A0A2SRG9"/>
<evidence type="ECO:0000313" key="3">
    <source>
        <dbReference type="Proteomes" id="UP000054422"/>
    </source>
</evidence>
<evidence type="ECO:0000256" key="1">
    <source>
        <dbReference type="SAM" id="Phobius"/>
    </source>
</evidence>
<dbReference type="EMBL" id="JNCF01000019">
    <property type="protein sequence ID" value="KGP63332.1"/>
    <property type="molecule type" value="Genomic_DNA"/>
</dbReference>
<gene>
    <name evidence="2" type="ORF">EP47_10755</name>
</gene>
<dbReference type="RefSeq" id="WP_035889060.1">
    <property type="nucleotide sequence ID" value="NZ_JNCF01000019.1"/>
</dbReference>
<organism evidence="2 3">
    <name type="scientific">Legionella norrlandica</name>
    <dbReference type="NCBI Taxonomy" id="1498499"/>
    <lineage>
        <taxon>Bacteria</taxon>
        <taxon>Pseudomonadati</taxon>
        <taxon>Pseudomonadota</taxon>
        <taxon>Gammaproteobacteria</taxon>
        <taxon>Legionellales</taxon>
        <taxon>Legionellaceae</taxon>
        <taxon>Legionella</taxon>
    </lineage>
</organism>
<dbReference type="STRING" id="1498499.EP47_10755"/>
<keyword evidence="1" id="KW-0812">Transmembrane</keyword>
<name>A0A0A2SRG9_9GAMM</name>
<keyword evidence="1" id="KW-0472">Membrane</keyword>
<protein>
    <submittedName>
        <fullName evidence="2">Uncharacterized protein</fullName>
    </submittedName>
</protein>
<dbReference type="OrthoDB" id="5652772at2"/>
<accession>A0A0A2SRG9</accession>
<keyword evidence="1" id="KW-1133">Transmembrane helix</keyword>
<reference evidence="2 3" key="1">
    <citation type="submission" date="2014-05" db="EMBL/GenBank/DDBJ databases">
        <authorList>
            <person name="Rizzardi K."/>
            <person name="Winiecka-Krusnell J."/>
            <person name="Ramliden M."/>
            <person name="Alm E."/>
            <person name="Andersson S."/>
            <person name="Byfors S."/>
        </authorList>
    </citation>
    <scope>NUCLEOTIDE SEQUENCE [LARGE SCALE GENOMIC DNA]</scope>
    <source>
        <strain evidence="2 3">LEGN</strain>
    </source>
</reference>
<keyword evidence="3" id="KW-1185">Reference proteome</keyword>
<sequence length="77" mass="8927">MFQPFIPDFAKNRAFQLFFIAGLIIDMATTNSIKHIITLLGFPYFSAVSLYYLMRRKKTTTKARISAQYKPKSQKNS</sequence>